<proteinExistence type="predicted"/>
<dbReference type="PANTHER" id="PTHR43280">
    <property type="entry name" value="ARAC-FAMILY TRANSCRIPTIONAL REGULATOR"/>
    <property type="match status" value="1"/>
</dbReference>
<dbReference type="OrthoDB" id="1007602at2"/>
<dbReference type="SMART" id="SM00342">
    <property type="entry name" value="HTH_ARAC"/>
    <property type="match status" value="1"/>
</dbReference>
<comment type="caution">
    <text evidence="5">The sequence shown here is derived from an EMBL/GenBank/DDBJ whole genome shotgun (WGS) entry which is preliminary data.</text>
</comment>
<dbReference type="InterPro" id="IPR037923">
    <property type="entry name" value="HTH-like"/>
</dbReference>
<dbReference type="Pfam" id="PF12833">
    <property type="entry name" value="HTH_18"/>
    <property type="match status" value="1"/>
</dbReference>
<evidence type="ECO:0000256" key="1">
    <source>
        <dbReference type="ARBA" id="ARBA00023015"/>
    </source>
</evidence>
<dbReference type="InterPro" id="IPR018060">
    <property type="entry name" value="HTH_AraC"/>
</dbReference>
<dbReference type="RefSeq" id="WP_109674594.1">
    <property type="nucleotide sequence ID" value="NZ_QGDT01000005.1"/>
</dbReference>
<dbReference type="EMBL" id="QGDT01000005">
    <property type="protein sequence ID" value="PWJ57998.1"/>
    <property type="molecule type" value="Genomic_DNA"/>
</dbReference>
<keyword evidence="3" id="KW-0804">Transcription</keyword>
<reference evidence="5 6" key="1">
    <citation type="submission" date="2018-03" db="EMBL/GenBank/DDBJ databases">
        <title>Genomic Encyclopedia of Archaeal and Bacterial Type Strains, Phase II (KMG-II): from individual species to whole genera.</title>
        <authorList>
            <person name="Goeker M."/>
        </authorList>
    </citation>
    <scope>NUCLEOTIDE SEQUENCE [LARGE SCALE GENOMIC DNA]</scope>
    <source>
        <strain evidence="5 6">DSM 100346</strain>
    </source>
</reference>
<accession>A0A316AKU8</accession>
<dbReference type="Proteomes" id="UP000245880">
    <property type="component" value="Unassembled WGS sequence"/>
</dbReference>
<feature type="domain" description="HTH araC/xylS-type" evidence="4">
    <location>
        <begin position="182"/>
        <end position="280"/>
    </location>
</feature>
<sequence>MHHLIALNRFQLLNTAEVMLDKTWDYTNVLSPFYRLYYIEGGGGMVSFAGAELSLKPGHLYLIPDFQLSNYQCTHSCHQFYVHFEEQMEQGVSIKTIYNLQYEIEATDLDIALIKRLLLINPNSKLPFERPTSLSKVQLGPKEDYHMRVMETQGILFQLVSRFLSASLLSAAPANGNYFRISKTLQYIHAHLSEDLSVGPLASQANLNPDYFSRIFQELIGQRPISYVHQLRVQKAQYHLLFSDATQDEVADLVGFSNRPYFAKIFKRYTGKSVGQYRDQASQV</sequence>
<dbReference type="PANTHER" id="PTHR43280:SF28">
    <property type="entry name" value="HTH-TYPE TRANSCRIPTIONAL ACTIVATOR RHAS"/>
    <property type="match status" value="1"/>
</dbReference>
<evidence type="ECO:0000313" key="5">
    <source>
        <dbReference type="EMBL" id="PWJ57998.1"/>
    </source>
</evidence>
<evidence type="ECO:0000256" key="3">
    <source>
        <dbReference type="ARBA" id="ARBA00023163"/>
    </source>
</evidence>
<gene>
    <name evidence="5" type="ORF">CLV98_105178</name>
</gene>
<dbReference type="Gene3D" id="1.10.10.60">
    <property type="entry name" value="Homeodomain-like"/>
    <property type="match status" value="2"/>
</dbReference>
<keyword evidence="6" id="KW-1185">Reference proteome</keyword>
<organism evidence="5 6">
    <name type="scientific">Dyadobacter jejuensis</name>
    <dbReference type="NCBI Taxonomy" id="1082580"/>
    <lineage>
        <taxon>Bacteria</taxon>
        <taxon>Pseudomonadati</taxon>
        <taxon>Bacteroidota</taxon>
        <taxon>Cytophagia</taxon>
        <taxon>Cytophagales</taxon>
        <taxon>Spirosomataceae</taxon>
        <taxon>Dyadobacter</taxon>
    </lineage>
</organism>
<dbReference type="InterPro" id="IPR009057">
    <property type="entry name" value="Homeodomain-like_sf"/>
</dbReference>
<dbReference type="AlphaFoldDB" id="A0A316AKU8"/>
<evidence type="ECO:0000313" key="6">
    <source>
        <dbReference type="Proteomes" id="UP000245880"/>
    </source>
</evidence>
<keyword evidence="2 5" id="KW-0238">DNA-binding</keyword>
<dbReference type="PROSITE" id="PS01124">
    <property type="entry name" value="HTH_ARAC_FAMILY_2"/>
    <property type="match status" value="1"/>
</dbReference>
<evidence type="ECO:0000256" key="2">
    <source>
        <dbReference type="ARBA" id="ARBA00023125"/>
    </source>
</evidence>
<dbReference type="SUPFAM" id="SSF46689">
    <property type="entry name" value="Homeodomain-like"/>
    <property type="match status" value="2"/>
</dbReference>
<name>A0A316AKU8_9BACT</name>
<dbReference type="GO" id="GO:0003700">
    <property type="term" value="F:DNA-binding transcription factor activity"/>
    <property type="evidence" value="ECO:0007669"/>
    <property type="project" value="InterPro"/>
</dbReference>
<keyword evidence="1" id="KW-0805">Transcription regulation</keyword>
<protein>
    <submittedName>
        <fullName evidence="5">AraC-like DNA-binding protein</fullName>
    </submittedName>
</protein>
<evidence type="ECO:0000259" key="4">
    <source>
        <dbReference type="PROSITE" id="PS01124"/>
    </source>
</evidence>
<dbReference type="GO" id="GO:0043565">
    <property type="term" value="F:sequence-specific DNA binding"/>
    <property type="evidence" value="ECO:0007669"/>
    <property type="project" value="InterPro"/>
</dbReference>
<dbReference type="SUPFAM" id="SSF51215">
    <property type="entry name" value="Regulatory protein AraC"/>
    <property type="match status" value="1"/>
</dbReference>